<evidence type="ECO:0000259" key="1">
    <source>
        <dbReference type="Pfam" id="PF15919"/>
    </source>
</evidence>
<dbReference type="InterPro" id="IPR031807">
    <property type="entry name" value="HicB-like"/>
</dbReference>
<dbReference type="GO" id="GO:0006355">
    <property type="term" value="P:regulation of DNA-templated transcription"/>
    <property type="evidence" value="ECO:0007669"/>
    <property type="project" value="InterPro"/>
</dbReference>
<dbReference type="SUPFAM" id="SSF143100">
    <property type="entry name" value="TTHA1013/TTHA0281-like"/>
    <property type="match status" value="1"/>
</dbReference>
<dbReference type="InterPro" id="IPR051404">
    <property type="entry name" value="TA_system_antitoxin"/>
</dbReference>
<proteinExistence type="predicted"/>
<dbReference type="Pfam" id="PF15919">
    <property type="entry name" value="HicB_lk_antitox"/>
    <property type="match status" value="1"/>
</dbReference>
<dbReference type="InterPro" id="IPR035069">
    <property type="entry name" value="TTHA1013/TTHA0281-like"/>
</dbReference>
<accession>A0A1H7HVS1</accession>
<dbReference type="RefSeq" id="WP_074790173.1">
    <property type="nucleotide sequence ID" value="NZ_FNZX01000006.1"/>
</dbReference>
<dbReference type="SUPFAM" id="SSF47598">
    <property type="entry name" value="Ribbon-helix-helix"/>
    <property type="match status" value="1"/>
</dbReference>
<dbReference type="PANTHER" id="PTHR34504">
    <property type="entry name" value="ANTITOXIN HICB"/>
    <property type="match status" value="1"/>
</dbReference>
<dbReference type="InterPro" id="IPR010985">
    <property type="entry name" value="Ribbon_hlx_hlx"/>
</dbReference>
<dbReference type="PANTHER" id="PTHR34504:SF2">
    <property type="entry name" value="UPF0150 PROTEIN SSL0259"/>
    <property type="match status" value="1"/>
</dbReference>
<organism evidence="2 3">
    <name type="scientific">Pseudobutyrivibrio ruminis</name>
    <dbReference type="NCBI Taxonomy" id="46206"/>
    <lineage>
        <taxon>Bacteria</taxon>
        <taxon>Bacillati</taxon>
        <taxon>Bacillota</taxon>
        <taxon>Clostridia</taxon>
        <taxon>Lachnospirales</taxon>
        <taxon>Lachnospiraceae</taxon>
        <taxon>Pseudobutyrivibrio</taxon>
    </lineage>
</organism>
<evidence type="ECO:0000313" key="2">
    <source>
        <dbReference type="EMBL" id="SEK54379.1"/>
    </source>
</evidence>
<name>A0A1H7HVS1_9FIRM</name>
<dbReference type="Gene3D" id="3.30.160.250">
    <property type="match status" value="1"/>
</dbReference>
<dbReference type="InterPro" id="IPR013321">
    <property type="entry name" value="Arc_rbn_hlx_hlx"/>
</dbReference>
<dbReference type="Gene3D" id="1.10.1220.10">
    <property type="entry name" value="Met repressor-like"/>
    <property type="match status" value="1"/>
</dbReference>
<protein>
    <submittedName>
        <fullName evidence="2">Predicted nuclease of the RNAse H fold, HicB family</fullName>
    </submittedName>
</protein>
<sequence length="121" mass="13564">MKTINDYMLLPYKIEIIPDTDEGGYVVSFPELPGCISTGETIEDALSNAMDAKKEWLTASIESDVSIPLPDSLDNYSGQFKLRIPKSLHKSLSEHSKLEGISMNQYCLYLLSKNDALFENK</sequence>
<feature type="domain" description="HicB-like antitoxin of toxin-antitoxin system" evidence="1">
    <location>
        <begin position="12"/>
        <end position="78"/>
    </location>
</feature>
<gene>
    <name evidence="2" type="ORF">SAMN02910377_01158</name>
</gene>
<dbReference type="EMBL" id="FNZX01000006">
    <property type="protein sequence ID" value="SEK54379.1"/>
    <property type="molecule type" value="Genomic_DNA"/>
</dbReference>
<reference evidence="3" key="1">
    <citation type="submission" date="2016-10" db="EMBL/GenBank/DDBJ databases">
        <authorList>
            <person name="Varghese N."/>
        </authorList>
    </citation>
    <scope>NUCLEOTIDE SEQUENCE [LARGE SCALE GENOMIC DNA]</scope>
    <source>
        <strain evidence="3">ACV-9</strain>
    </source>
</reference>
<evidence type="ECO:0000313" key="3">
    <source>
        <dbReference type="Proteomes" id="UP000182321"/>
    </source>
</evidence>
<dbReference type="AlphaFoldDB" id="A0A1H7HVS1"/>
<dbReference type="Proteomes" id="UP000182321">
    <property type="component" value="Unassembled WGS sequence"/>
</dbReference>
<keyword evidence="3" id="KW-1185">Reference proteome</keyword>